<dbReference type="InterPro" id="IPR004574">
    <property type="entry name" value="Alkb"/>
</dbReference>
<dbReference type="PROSITE" id="PS51471">
    <property type="entry name" value="FE2OG_OXY"/>
    <property type="match status" value="1"/>
</dbReference>
<dbReference type="GO" id="GO:0006281">
    <property type="term" value="P:DNA repair"/>
    <property type="evidence" value="ECO:0007669"/>
    <property type="project" value="UniProtKB-KW"/>
</dbReference>
<comment type="cofactor">
    <cofactor evidence="14">
        <name>Fe(2+)</name>
        <dbReference type="ChEBI" id="CHEBI:29033"/>
    </cofactor>
    <text evidence="14">Binds 1 Fe(2+) ion per subunit.</text>
</comment>
<feature type="region of interest" description="Disordered" evidence="15">
    <location>
        <begin position="113"/>
        <end position="138"/>
    </location>
</feature>
<dbReference type="AlphaFoldDB" id="A0AAD3TCE6"/>
<evidence type="ECO:0000256" key="9">
    <source>
        <dbReference type="ARBA" id="ARBA00023004"/>
    </source>
</evidence>
<dbReference type="InterPro" id="IPR005123">
    <property type="entry name" value="Oxoglu/Fe-dep_dioxygenase_dom"/>
</dbReference>
<protein>
    <recommendedName>
        <fullName evidence="13">DNA N(6)-methyladenine demethylase</fullName>
        <ecNumber evidence="13">1.14.11.51</ecNumber>
    </recommendedName>
</protein>
<proteinExistence type="inferred from homology"/>
<name>A0AAD3TCE6_NEPGR</name>
<feature type="region of interest" description="Disordered" evidence="15">
    <location>
        <begin position="210"/>
        <end position="248"/>
    </location>
</feature>
<evidence type="ECO:0000256" key="10">
    <source>
        <dbReference type="ARBA" id="ARBA00023204"/>
    </source>
</evidence>
<evidence type="ECO:0000259" key="16">
    <source>
        <dbReference type="PROSITE" id="PS51471"/>
    </source>
</evidence>
<dbReference type="GO" id="GO:0005737">
    <property type="term" value="C:cytoplasm"/>
    <property type="evidence" value="ECO:0007669"/>
    <property type="project" value="UniProtKB-SubCell"/>
</dbReference>
<comment type="similarity">
    <text evidence="3">Belongs to the alkB family.</text>
</comment>
<evidence type="ECO:0000313" key="17">
    <source>
        <dbReference type="EMBL" id="GMH26374.1"/>
    </source>
</evidence>
<keyword evidence="8" id="KW-0560">Oxidoreductase</keyword>
<keyword evidence="18" id="KW-1185">Reference proteome</keyword>
<evidence type="ECO:0000313" key="18">
    <source>
        <dbReference type="Proteomes" id="UP001279734"/>
    </source>
</evidence>
<dbReference type="EMBL" id="BSYO01000031">
    <property type="protein sequence ID" value="GMH26374.1"/>
    <property type="molecule type" value="Genomic_DNA"/>
</dbReference>
<evidence type="ECO:0000256" key="1">
    <source>
        <dbReference type="ARBA" id="ARBA00004123"/>
    </source>
</evidence>
<feature type="compositionally biased region" description="Polar residues" evidence="15">
    <location>
        <begin position="231"/>
        <end position="242"/>
    </location>
</feature>
<dbReference type="Proteomes" id="UP001279734">
    <property type="component" value="Unassembled WGS sequence"/>
</dbReference>
<evidence type="ECO:0000256" key="11">
    <source>
        <dbReference type="ARBA" id="ARBA00023242"/>
    </source>
</evidence>
<comment type="caution">
    <text evidence="17">The sequence shown here is derived from an EMBL/GenBank/DDBJ whole genome shotgun (WGS) entry which is preliminary data.</text>
</comment>
<keyword evidence="10" id="KW-0234">DNA repair</keyword>
<gene>
    <name evidence="17" type="ORF">Nepgr_028217</name>
</gene>
<dbReference type="FunFam" id="2.60.120.590:FF:000013">
    <property type="entry name" value="2-oxoglutarate-dependent dioxygenase family protein"/>
    <property type="match status" value="1"/>
</dbReference>
<comment type="catalytic activity">
    <reaction evidence="12">
        <text>an N(6)-methyl-2'-deoxyadenosine in DNA + 2-oxoglutarate + O2 = a 2'-deoxyadenosine in DNA + formaldehyde + succinate + CO2</text>
        <dbReference type="Rhea" id="RHEA:49524"/>
        <dbReference type="Rhea" id="RHEA-COMP:12418"/>
        <dbReference type="Rhea" id="RHEA-COMP:12419"/>
        <dbReference type="ChEBI" id="CHEBI:15379"/>
        <dbReference type="ChEBI" id="CHEBI:16526"/>
        <dbReference type="ChEBI" id="CHEBI:16810"/>
        <dbReference type="ChEBI" id="CHEBI:16842"/>
        <dbReference type="ChEBI" id="CHEBI:30031"/>
        <dbReference type="ChEBI" id="CHEBI:90615"/>
        <dbReference type="ChEBI" id="CHEBI:90616"/>
        <dbReference type="EC" id="1.14.11.51"/>
    </reaction>
    <physiologicalReaction direction="left-to-right" evidence="12">
        <dbReference type="Rhea" id="RHEA:49525"/>
    </physiologicalReaction>
</comment>
<evidence type="ECO:0000256" key="12">
    <source>
        <dbReference type="ARBA" id="ARBA00052047"/>
    </source>
</evidence>
<comment type="subcellular location">
    <subcellularLocation>
        <location evidence="2">Cytoplasm</location>
    </subcellularLocation>
    <subcellularLocation>
        <location evidence="1">Nucleus</location>
    </subcellularLocation>
</comment>
<dbReference type="GO" id="GO:0008198">
    <property type="term" value="F:ferrous iron binding"/>
    <property type="evidence" value="ECO:0007669"/>
    <property type="project" value="TreeGrafter"/>
</dbReference>
<dbReference type="GO" id="GO:0141131">
    <property type="term" value="F:DNA N6-methyladenine demethylase activity"/>
    <property type="evidence" value="ECO:0007669"/>
    <property type="project" value="UniProtKB-EC"/>
</dbReference>
<evidence type="ECO:0000256" key="15">
    <source>
        <dbReference type="SAM" id="MobiDB-lite"/>
    </source>
</evidence>
<dbReference type="GO" id="GO:0005634">
    <property type="term" value="C:nucleus"/>
    <property type="evidence" value="ECO:0007669"/>
    <property type="project" value="UniProtKB-SubCell"/>
</dbReference>
<evidence type="ECO:0000256" key="13">
    <source>
        <dbReference type="ARBA" id="ARBA00066586"/>
    </source>
</evidence>
<evidence type="ECO:0000256" key="4">
    <source>
        <dbReference type="ARBA" id="ARBA00022490"/>
    </source>
</evidence>
<dbReference type="GO" id="GO:0035515">
    <property type="term" value="F:oxidative RNA demethylase activity"/>
    <property type="evidence" value="ECO:0007669"/>
    <property type="project" value="TreeGrafter"/>
</dbReference>
<dbReference type="GO" id="GO:0035516">
    <property type="term" value="F:broad specificity oxidative DNA demethylase activity"/>
    <property type="evidence" value="ECO:0007669"/>
    <property type="project" value="TreeGrafter"/>
</dbReference>
<evidence type="ECO:0000256" key="14">
    <source>
        <dbReference type="PIRSR" id="PIRSR604574-2"/>
    </source>
</evidence>
<dbReference type="SUPFAM" id="SSF51197">
    <property type="entry name" value="Clavaminate synthase-like"/>
    <property type="match status" value="1"/>
</dbReference>
<dbReference type="PANTHER" id="PTHR16557:SF10">
    <property type="entry name" value="2-OXOGLUTARATE-DEPENDENT DIOXYGENASE FAMILY PROTEIN"/>
    <property type="match status" value="1"/>
</dbReference>
<keyword evidence="7" id="KW-0223">Dioxygenase</keyword>
<keyword evidence="11" id="KW-0539">Nucleus</keyword>
<feature type="binding site" evidence="14">
    <location>
        <position position="422"/>
    </location>
    <ligand>
        <name>Fe cation</name>
        <dbReference type="ChEBI" id="CHEBI:24875"/>
        <note>catalytic</note>
    </ligand>
</feature>
<organism evidence="17 18">
    <name type="scientific">Nepenthes gracilis</name>
    <name type="common">Slender pitcher plant</name>
    <dbReference type="NCBI Taxonomy" id="150966"/>
    <lineage>
        <taxon>Eukaryota</taxon>
        <taxon>Viridiplantae</taxon>
        <taxon>Streptophyta</taxon>
        <taxon>Embryophyta</taxon>
        <taxon>Tracheophyta</taxon>
        <taxon>Spermatophyta</taxon>
        <taxon>Magnoliopsida</taxon>
        <taxon>eudicotyledons</taxon>
        <taxon>Gunneridae</taxon>
        <taxon>Pentapetalae</taxon>
        <taxon>Caryophyllales</taxon>
        <taxon>Nepenthaceae</taxon>
        <taxon>Nepenthes</taxon>
    </lineage>
</organism>
<keyword evidence="4" id="KW-0963">Cytoplasm</keyword>
<evidence type="ECO:0000256" key="5">
    <source>
        <dbReference type="ARBA" id="ARBA00022723"/>
    </source>
</evidence>
<dbReference type="InterPro" id="IPR027450">
    <property type="entry name" value="AlkB-like"/>
</dbReference>
<keyword evidence="9 14" id="KW-0408">Iron</keyword>
<dbReference type="Gene3D" id="2.60.120.590">
    <property type="entry name" value="Alpha-ketoglutarate-dependent dioxygenase AlkB-like"/>
    <property type="match status" value="1"/>
</dbReference>
<feature type="binding site" evidence="14">
    <location>
        <position position="420"/>
    </location>
    <ligand>
        <name>Fe cation</name>
        <dbReference type="ChEBI" id="CHEBI:24875"/>
        <note>catalytic</note>
    </ligand>
</feature>
<dbReference type="InterPro" id="IPR037151">
    <property type="entry name" value="AlkB-like_sf"/>
</dbReference>
<keyword evidence="6" id="KW-0227">DNA damage</keyword>
<dbReference type="Pfam" id="PF13532">
    <property type="entry name" value="2OG-FeII_Oxy_2"/>
    <property type="match status" value="1"/>
</dbReference>
<dbReference type="PANTHER" id="PTHR16557">
    <property type="entry name" value="ALKYLATED DNA REPAIR PROTEIN ALKB-RELATED"/>
    <property type="match status" value="1"/>
</dbReference>
<evidence type="ECO:0000256" key="6">
    <source>
        <dbReference type="ARBA" id="ARBA00022763"/>
    </source>
</evidence>
<keyword evidence="5 14" id="KW-0479">Metal-binding</keyword>
<reference evidence="17" key="1">
    <citation type="submission" date="2023-05" db="EMBL/GenBank/DDBJ databases">
        <title>Nepenthes gracilis genome sequencing.</title>
        <authorList>
            <person name="Fukushima K."/>
        </authorList>
    </citation>
    <scope>NUCLEOTIDE SEQUENCE</scope>
    <source>
        <strain evidence="17">SING2019-196</strain>
    </source>
</reference>
<sequence length="512" mass="56876">MIGTPDKGHRIMLLPSSFRRASPSSGGFIGLSSSVAVALQFSSVAKKMEVLNTCEGCSGEEDQSDKFPVLHQTGDANASSLNISHDIKHGDLPPTNRRPRILTAPILKHMGWPDRKHNQYSSSEMTSKFPKLDTNRKCPSNSEMLSSLNSLKAISVLDRDHNEEQPPLSVRSICQSTQKVKLQQERSAIPENSSLMQTSEFEEYSLPTSFGKLGPSHAKRSKLEPRDLKNAVTSRNSNSKHPGSSILKPFDICQPEKEDLVKLKASLIAKDKEKGIEVRPLGEGPRQKVLRPGMVLLKNYITLDTQISLVRRCRDLGLGPGGFYQPGYNDGAKLRLQMMCLGLDWDPQTRRYSLHRQVDGSRPPAIPQEFQLLVHRAIKDSHSLIEREFEASNAEDILPSMSPDICIVNFYSTTGRLGLHQDRDERAESLAKGLPVVSFSIGDAAEFLYSNRRAADMAEKVVLESGDVLVFGGHSRLVFHGVQSILPNSAPNFLLSETKLRPGRLNLTFRQY</sequence>
<dbReference type="EC" id="1.14.11.51" evidence="13"/>
<feature type="domain" description="Fe2OG dioxygenase" evidence="16">
    <location>
        <begin position="402"/>
        <end position="512"/>
    </location>
</feature>
<evidence type="ECO:0000256" key="3">
    <source>
        <dbReference type="ARBA" id="ARBA00007879"/>
    </source>
</evidence>
<evidence type="ECO:0000256" key="7">
    <source>
        <dbReference type="ARBA" id="ARBA00022964"/>
    </source>
</evidence>
<evidence type="ECO:0000256" key="2">
    <source>
        <dbReference type="ARBA" id="ARBA00004496"/>
    </source>
</evidence>
<feature type="binding site" evidence="14">
    <location>
        <position position="480"/>
    </location>
    <ligand>
        <name>Fe cation</name>
        <dbReference type="ChEBI" id="CHEBI:24875"/>
        <note>catalytic</note>
    </ligand>
</feature>
<accession>A0AAD3TCE6</accession>
<evidence type="ECO:0000256" key="8">
    <source>
        <dbReference type="ARBA" id="ARBA00023002"/>
    </source>
</evidence>
<dbReference type="GO" id="GO:0035513">
    <property type="term" value="P:oxidative RNA demethylation"/>
    <property type="evidence" value="ECO:0007669"/>
    <property type="project" value="TreeGrafter"/>
</dbReference>